<evidence type="ECO:0000313" key="3">
    <source>
        <dbReference type="Proteomes" id="UP001595533"/>
    </source>
</evidence>
<dbReference type="RefSeq" id="WP_077411386.1">
    <property type="nucleotide sequence ID" value="NZ_JBHRTS010000003.1"/>
</dbReference>
<proteinExistence type="predicted"/>
<organism evidence="2 3">
    <name type="scientific">Marinicella sediminis</name>
    <dbReference type="NCBI Taxonomy" id="1792834"/>
    <lineage>
        <taxon>Bacteria</taxon>
        <taxon>Pseudomonadati</taxon>
        <taxon>Pseudomonadota</taxon>
        <taxon>Gammaproteobacteria</taxon>
        <taxon>Lysobacterales</taxon>
        <taxon>Marinicellaceae</taxon>
        <taxon>Marinicella</taxon>
    </lineage>
</organism>
<feature type="domain" description="DUF6916" evidence="1">
    <location>
        <begin position="6"/>
        <end position="96"/>
    </location>
</feature>
<reference evidence="3" key="1">
    <citation type="journal article" date="2019" name="Int. J. Syst. Evol. Microbiol.">
        <title>The Global Catalogue of Microorganisms (GCM) 10K type strain sequencing project: providing services to taxonomists for standard genome sequencing and annotation.</title>
        <authorList>
            <consortium name="The Broad Institute Genomics Platform"/>
            <consortium name="The Broad Institute Genome Sequencing Center for Infectious Disease"/>
            <person name="Wu L."/>
            <person name="Ma J."/>
        </authorList>
    </citation>
    <scope>NUCLEOTIDE SEQUENCE [LARGE SCALE GENOMIC DNA]</scope>
    <source>
        <strain evidence="3">KCTC 42953</strain>
    </source>
</reference>
<gene>
    <name evidence="2" type="ORF">ACFODZ_06155</name>
</gene>
<dbReference type="Proteomes" id="UP001595533">
    <property type="component" value="Unassembled WGS sequence"/>
</dbReference>
<evidence type="ECO:0000313" key="2">
    <source>
        <dbReference type="EMBL" id="MFC3193817.1"/>
    </source>
</evidence>
<protein>
    <submittedName>
        <fullName evidence="2">DUF6916 family protein</fullName>
    </submittedName>
</protein>
<accession>A0ABV7J9H5</accession>
<dbReference type="EMBL" id="JBHRTS010000003">
    <property type="protein sequence ID" value="MFC3193817.1"/>
    <property type="molecule type" value="Genomic_DNA"/>
</dbReference>
<name>A0ABV7J9H5_9GAMM</name>
<dbReference type="InterPro" id="IPR054209">
    <property type="entry name" value="DUF6916"/>
</dbReference>
<comment type="caution">
    <text evidence="2">The sequence shown here is derived from an EMBL/GenBank/DDBJ whole genome shotgun (WGS) entry which is preliminary data.</text>
</comment>
<sequence length="97" mass="10831">MSIPKLPQFETHQKEAFSIHFNDAEPGQCLVKEITIANAPVNAQGEQQFSVVFSSADPKVYEQGVYPVSHPELGDFDLFLVPIYGDDSEVHYEAVFT</sequence>
<dbReference type="Pfam" id="PF21880">
    <property type="entry name" value="DUF6916"/>
    <property type="match status" value="1"/>
</dbReference>
<keyword evidence="3" id="KW-1185">Reference proteome</keyword>
<evidence type="ECO:0000259" key="1">
    <source>
        <dbReference type="Pfam" id="PF21880"/>
    </source>
</evidence>